<evidence type="ECO:0000313" key="13">
    <source>
        <dbReference type="Proteomes" id="UP001152747"/>
    </source>
</evidence>
<sequence length="530" mass="60760">MSTFLIFLLFSFLQSINSYRILVFSPGCSKSHLISNGRLADELAQAGHHVTLLEIDMLNNTRNTKTSKFATRRIVEGLESAPKFQKLLSDLSENVMHEPSVLDIARGFWSYQKSFNEICEEFLKNHKIFDEMKAAKFDAFFGEQINMCGFGYAHALQIPRRFLIVSCPFHGPAYDQIGLPMAIADIPMTSDLSPNPTIGERAINIAKTMTQLWEFRILNMYLTDIFRAEYGQEFPQILDILREIDFSFVTTDEIVDHSSVTLQNVLHVGGLGIPEDHSELKEPFLSEMKKGKNGVVLFSLGTIANTTRLPKTVMQSFLKIVQQFPDYHFLVRADKYDVDTFEASKTINNVIISDWLPQPQILNHPRLKLFITHAGYNSIMESARAGVPLITIPFMFDQNQNSRAVEMKKWGIRRTKDLLISNPESIREAIYKILNEPEYTQNAHRIRDLIASKPMSSKEKFIKTTEWVIENKGVPELLFQGRNTNTIIYYNLDIILPIFLFFGFILIPSIIKMYVWSCFGHLSDKKSKVE</sequence>
<evidence type="ECO:0000256" key="3">
    <source>
        <dbReference type="ARBA" id="ARBA00022676"/>
    </source>
</evidence>
<dbReference type="PANTHER" id="PTHR48043">
    <property type="entry name" value="EG:EG0003.4 PROTEIN-RELATED"/>
    <property type="match status" value="1"/>
</dbReference>
<proteinExistence type="inferred from homology"/>
<dbReference type="Pfam" id="PF00201">
    <property type="entry name" value="UDPGT"/>
    <property type="match status" value="1"/>
</dbReference>
<evidence type="ECO:0000256" key="1">
    <source>
        <dbReference type="ARBA" id="ARBA00004167"/>
    </source>
</evidence>
<dbReference type="InterPro" id="IPR002213">
    <property type="entry name" value="UDP_glucos_trans"/>
</dbReference>
<dbReference type="PANTHER" id="PTHR48043:SF85">
    <property type="entry name" value="UDP-GLUCURONOSYLTRANSFERASE UGT-46-RELATED"/>
    <property type="match status" value="1"/>
</dbReference>
<accession>A0A9P1N4V6</accession>
<evidence type="ECO:0000313" key="12">
    <source>
        <dbReference type="EMBL" id="CAI5451163.1"/>
    </source>
</evidence>
<evidence type="ECO:0000256" key="2">
    <source>
        <dbReference type="ARBA" id="ARBA00009995"/>
    </source>
</evidence>
<comment type="caution">
    <text evidence="12">The sequence shown here is derived from an EMBL/GenBank/DDBJ whole genome shotgun (WGS) entry which is preliminary data.</text>
</comment>
<organism evidence="12 13">
    <name type="scientific">Caenorhabditis angaria</name>
    <dbReference type="NCBI Taxonomy" id="860376"/>
    <lineage>
        <taxon>Eukaryota</taxon>
        <taxon>Metazoa</taxon>
        <taxon>Ecdysozoa</taxon>
        <taxon>Nematoda</taxon>
        <taxon>Chromadorea</taxon>
        <taxon>Rhabditida</taxon>
        <taxon>Rhabditina</taxon>
        <taxon>Rhabditomorpha</taxon>
        <taxon>Rhabditoidea</taxon>
        <taxon>Rhabditidae</taxon>
        <taxon>Peloderinae</taxon>
        <taxon>Caenorhabditis</taxon>
    </lineage>
</organism>
<gene>
    <name evidence="12" type="ORF">CAMP_LOCUS13800</name>
</gene>
<dbReference type="FunFam" id="3.40.50.2000:FF:000021">
    <property type="entry name" value="UDP-glucuronosyltransferase"/>
    <property type="match status" value="1"/>
</dbReference>
<keyword evidence="3 10" id="KW-0328">Glycosyltransferase</keyword>
<evidence type="ECO:0000256" key="8">
    <source>
        <dbReference type="ARBA" id="ARBA00023136"/>
    </source>
</evidence>
<comment type="similarity">
    <text evidence="2 10">Belongs to the UDP-glycosyltransferase family.</text>
</comment>
<evidence type="ECO:0000256" key="10">
    <source>
        <dbReference type="RuleBase" id="RU003718"/>
    </source>
</evidence>
<dbReference type="AlphaFoldDB" id="A0A9P1N4V6"/>
<evidence type="ECO:0000256" key="5">
    <source>
        <dbReference type="ARBA" id="ARBA00022692"/>
    </source>
</evidence>
<dbReference type="InterPro" id="IPR050271">
    <property type="entry name" value="UDP-glycosyltransferase"/>
</dbReference>
<dbReference type="SUPFAM" id="SSF53756">
    <property type="entry name" value="UDP-Glycosyltransferase/glycogen phosphorylase"/>
    <property type="match status" value="1"/>
</dbReference>
<dbReference type="EMBL" id="CANHGI010000005">
    <property type="protein sequence ID" value="CAI5451163.1"/>
    <property type="molecule type" value="Genomic_DNA"/>
</dbReference>
<keyword evidence="4 10" id="KW-0808">Transferase</keyword>
<comment type="subcellular location">
    <subcellularLocation>
        <location evidence="1 11">Membrane</location>
        <topology evidence="1 11">Single-pass membrane protein</topology>
    </subcellularLocation>
</comment>
<keyword evidence="13" id="KW-1185">Reference proteome</keyword>
<reference evidence="12" key="1">
    <citation type="submission" date="2022-11" db="EMBL/GenBank/DDBJ databases">
        <authorList>
            <person name="Kikuchi T."/>
        </authorList>
    </citation>
    <scope>NUCLEOTIDE SEQUENCE</scope>
    <source>
        <strain evidence="12">PS1010</strain>
    </source>
</reference>
<dbReference type="GO" id="GO:0016020">
    <property type="term" value="C:membrane"/>
    <property type="evidence" value="ECO:0007669"/>
    <property type="project" value="UniProtKB-SubCell"/>
</dbReference>
<feature type="chain" id="PRO_5040545280" description="UDP-glucuronosyltransferase" evidence="11">
    <location>
        <begin position="19"/>
        <end position="530"/>
    </location>
</feature>
<dbReference type="OrthoDB" id="5835829at2759"/>
<dbReference type="EC" id="2.4.1.17" evidence="11"/>
<evidence type="ECO:0000256" key="7">
    <source>
        <dbReference type="ARBA" id="ARBA00022989"/>
    </source>
</evidence>
<evidence type="ECO:0000256" key="6">
    <source>
        <dbReference type="ARBA" id="ARBA00022729"/>
    </source>
</evidence>
<keyword evidence="8 11" id="KW-0472">Membrane</keyword>
<dbReference type="Gene3D" id="3.40.50.2000">
    <property type="entry name" value="Glycogen Phosphorylase B"/>
    <property type="match status" value="1"/>
</dbReference>
<comment type="catalytic activity">
    <reaction evidence="9 11">
        <text>glucuronate acceptor + UDP-alpha-D-glucuronate = acceptor beta-D-glucuronoside + UDP + H(+)</text>
        <dbReference type="Rhea" id="RHEA:21032"/>
        <dbReference type="ChEBI" id="CHEBI:15378"/>
        <dbReference type="ChEBI" id="CHEBI:58052"/>
        <dbReference type="ChEBI" id="CHEBI:58223"/>
        <dbReference type="ChEBI" id="CHEBI:132367"/>
        <dbReference type="ChEBI" id="CHEBI:132368"/>
        <dbReference type="EC" id="2.4.1.17"/>
    </reaction>
</comment>
<keyword evidence="7 11" id="KW-1133">Transmembrane helix</keyword>
<feature type="transmembrane region" description="Helical" evidence="11">
    <location>
        <begin position="487"/>
        <end position="507"/>
    </location>
</feature>
<dbReference type="PROSITE" id="PS00375">
    <property type="entry name" value="UDPGT"/>
    <property type="match status" value="1"/>
</dbReference>
<dbReference type="InterPro" id="IPR035595">
    <property type="entry name" value="UDP_glycos_trans_CS"/>
</dbReference>
<keyword evidence="5 11" id="KW-0812">Transmembrane</keyword>
<protein>
    <recommendedName>
        <fullName evidence="11">UDP-glucuronosyltransferase</fullName>
        <ecNumber evidence="11">2.4.1.17</ecNumber>
    </recommendedName>
</protein>
<dbReference type="Proteomes" id="UP001152747">
    <property type="component" value="Unassembled WGS sequence"/>
</dbReference>
<dbReference type="GO" id="GO:0015020">
    <property type="term" value="F:glucuronosyltransferase activity"/>
    <property type="evidence" value="ECO:0007669"/>
    <property type="project" value="UniProtKB-EC"/>
</dbReference>
<evidence type="ECO:0000256" key="4">
    <source>
        <dbReference type="ARBA" id="ARBA00022679"/>
    </source>
</evidence>
<feature type="signal peptide" evidence="11">
    <location>
        <begin position="1"/>
        <end position="18"/>
    </location>
</feature>
<evidence type="ECO:0000256" key="9">
    <source>
        <dbReference type="ARBA" id="ARBA00047475"/>
    </source>
</evidence>
<name>A0A9P1N4V6_9PELO</name>
<evidence type="ECO:0000256" key="11">
    <source>
        <dbReference type="RuleBase" id="RU362059"/>
    </source>
</evidence>
<dbReference type="CDD" id="cd03784">
    <property type="entry name" value="GT1_Gtf-like"/>
    <property type="match status" value="1"/>
</dbReference>
<keyword evidence="6 11" id="KW-0732">Signal</keyword>